<dbReference type="AlphaFoldDB" id="A0A5C6E8K1"/>
<feature type="compositionally biased region" description="Polar residues" evidence="1">
    <location>
        <begin position="142"/>
        <end position="157"/>
    </location>
</feature>
<comment type="caution">
    <text evidence="2">The sequence shown here is derived from an EMBL/GenBank/DDBJ whole genome shotgun (WGS) entry which is preliminary data.</text>
</comment>
<name>A0A5C6E8K1_9BACT</name>
<dbReference type="OrthoDB" id="274461at2"/>
<dbReference type="EMBL" id="SJPY01000001">
    <property type="protein sequence ID" value="TWU45160.1"/>
    <property type="molecule type" value="Genomic_DNA"/>
</dbReference>
<proteinExistence type="predicted"/>
<feature type="region of interest" description="Disordered" evidence="1">
    <location>
        <begin position="142"/>
        <end position="168"/>
    </location>
</feature>
<accession>A0A5C6E8K1</accession>
<organism evidence="2 3">
    <name type="scientific">Novipirellula aureliae</name>
    <dbReference type="NCBI Taxonomy" id="2527966"/>
    <lineage>
        <taxon>Bacteria</taxon>
        <taxon>Pseudomonadati</taxon>
        <taxon>Planctomycetota</taxon>
        <taxon>Planctomycetia</taxon>
        <taxon>Pirellulales</taxon>
        <taxon>Pirellulaceae</taxon>
        <taxon>Novipirellula</taxon>
    </lineage>
</organism>
<dbReference type="RefSeq" id="WP_146597912.1">
    <property type="nucleotide sequence ID" value="NZ_SJPY01000001.1"/>
</dbReference>
<dbReference type="Proteomes" id="UP000315471">
    <property type="component" value="Unassembled WGS sequence"/>
</dbReference>
<sequence>MTHPIWHQRVRDYVDRLERVADSIERILSKSTVSTAALDHSDVTARSGELIEAVGELETLVAERESLLLDAEAPPYGTTLLEKLHAPHRDRDNALASRAKRVSEAVAISHQRALSLFVCQFHLASYTSDVVRMLSGTDTPPTYRASSNAYGQKQPEQTGGGRLFNDAA</sequence>
<evidence type="ECO:0000256" key="1">
    <source>
        <dbReference type="SAM" id="MobiDB-lite"/>
    </source>
</evidence>
<gene>
    <name evidence="2" type="ORF">Q31b_03310</name>
</gene>
<protein>
    <recommendedName>
        <fullName evidence="4">FlgN protein</fullName>
    </recommendedName>
</protein>
<keyword evidence="3" id="KW-1185">Reference proteome</keyword>
<reference evidence="2 3" key="1">
    <citation type="submission" date="2019-02" db="EMBL/GenBank/DDBJ databases">
        <title>Deep-cultivation of Planctomycetes and their phenomic and genomic characterization uncovers novel biology.</title>
        <authorList>
            <person name="Wiegand S."/>
            <person name="Jogler M."/>
            <person name="Boedeker C."/>
            <person name="Pinto D."/>
            <person name="Vollmers J."/>
            <person name="Rivas-Marin E."/>
            <person name="Kohn T."/>
            <person name="Peeters S.H."/>
            <person name="Heuer A."/>
            <person name="Rast P."/>
            <person name="Oberbeckmann S."/>
            <person name="Bunk B."/>
            <person name="Jeske O."/>
            <person name="Meyerdierks A."/>
            <person name="Storesund J.E."/>
            <person name="Kallscheuer N."/>
            <person name="Luecker S."/>
            <person name="Lage O.M."/>
            <person name="Pohl T."/>
            <person name="Merkel B.J."/>
            <person name="Hornburger P."/>
            <person name="Mueller R.-W."/>
            <person name="Bruemmer F."/>
            <person name="Labrenz M."/>
            <person name="Spormann A.M."/>
            <person name="Op Den Camp H."/>
            <person name="Overmann J."/>
            <person name="Amann R."/>
            <person name="Jetten M.S.M."/>
            <person name="Mascher T."/>
            <person name="Medema M.H."/>
            <person name="Devos D.P."/>
            <person name="Kaster A.-K."/>
            <person name="Ovreas L."/>
            <person name="Rohde M."/>
            <person name="Galperin M.Y."/>
            <person name="Jogler C."/>
        </authorList>
    </citation>
    <scope>NUCLEOTIDE SEQUENCE [LARGE SCALE GENOMIC DNA]</scope>
    <source>
        <strain evidence="2 3">Q31b</strain>
    </source>
</reference>
<evidence type="ECO:0000313" key="3">
    <source>
        <dbReference type="Proteomes" id="UP000315471"/>
    </source>
</evidence>
<evidence type="ECO:0008006" key="4">
    <source>
        <dbReference type="Google" id="ProtNLM"/>
    </source>
</evidence>
<evidence type="ECO:0000313" key="2">
    <source>
        <dbReference type="EMBL" id="TWU45160.1"/>
    </source>
</evidence>